<feature type="transmembrane region" description="Helical" evidence="1">
    <location>
        <begin position="41"/>
        <end position="62"/>
    </location>
</feature>
<evidence type="ECO:0000313" key="3">
    <source>
        <dbReference type="Proteomes" id="UP000070284"/>
    </source>
</evidence>
<dbReference type="AlphaFoldDB" id="A0A133UCM6"/>
<evidence type="ECO:0000256" key="1">
    <source>
        <dbReference type="SAM" id="Phobius"/>
    </source>
</evidence>
<keyword evidence="1" id="KW-0812">Transmembrane</keyword>
<proteinExistence type="predicted"/>
<dbReference type="EMBL" id="LHXO01000200">
    <property type="protein sequence ID" value="KXA91936.1"/>
    <property type="molecule type" value="Genomic_DNA"/>
</dbReference>
<protein>
    <submittedName>
        <fullName evidence="2">Uncharacterized protein</fullName>
    </submittedName>
</protein>
<evidence type="ECO:0000313" key="2">
    <source>
        <dbReference type="EMBL" id="KXA91936.1"/>
    </source>
</evidence>
<accession>A0A133UCM6</accession>
<feature type="transmembrane region" description="Helical" evidence="1">
    <location>
        <begin position="6"/>
        <end position="29"/>
    </location>
</feature>
<sequence>MYGLEMHYLLARITVVLMIACTGTGLTLFLFEIGKWRKPVLIVHVITGILAMILLLLTYLLAPTIGI</sequence>
<keyword evidence="3" id="KW-1185">Reference proteome</keyword>
<dbReference type="Proteomes" id="UP000070284">
    <property type="component" value="Unassembled WGS sequence"/>
</dbReference>
<comment type="caution">
    <text evidence="2">The sequence shown here is derived from an EMBL/GenBank/DDBJ whole genome shotgun (WGS) entry which is preliminary data.</text>
</comment>
<reference evidence="2 3" key="1">
    <citation type="journal article" date="2016" name="Sci. Rep.">
        <title>Metabolic traits of an uncultured archaeal lineage -MSBL1- from brine pools of the Red Sea.</title>
        <authorList>
            <person name="Mwirichia R."/>
            <person name="Alam I."/>
            <person name="Rashid M."/>
            <person name="Vinu M."/>
            <person name="Ba-Alawi W."/>
            <person name="Anthony Kamau A."/>
            <person name="Kamanda Ngugi D."/>
            <person name="Goker M."/>
            <person name="Klenk H.P."/>
            <person name="Bajic V."/>
            <person name="Stingl U."/>
        </authorList>
    </citation>
    <scope>NUCLEOTIDE SEQUENCE [LARGE SCALE GENOMIC DNA]</scope>
    <source>
        <strain evidence="2">SCGC-AAA259E19</strain>
    </source>
</reference>
<name>A0A133UCM6_9EURY</name>
<organism evidence="2 3">
    <name type="scientific">candidate division MSBL1 archaeon SCGC-AAA259E19</name>
    <dbReference type="NCBI Taxonomy" id="1698264"/>
    <lineage>
        <taxon>Archaea</taxon>
        <taxon>Methanobacteriati</taxon>
        <taxon>Methanobacteriota</taxon>
        <taxon>candidate division MSBL1</taxon>
    </lineage>
</organism>
<gene>
    <name evidence="2" type="ORF">AKJ65_08270</name>
</gene>
<keyword evidence="1" id="KW-0472">Membrane</keyword>
<keyword evidence="1" id="KW-1133">Transmembrane helix</keyword>